<dbReference type="EMBL" id="AP011532">
    <property type="protein sequence ID" value="BAI61139.1"/>
    <property type="molecule type" value="Genomic_DNA"/>
</dbReference>
<reference evidence="2 3" key="2">
    <citation type="journal article" date="2008" name="Int. J. Syst. Evol. Microbiol.">
        <title>Methanocella paludicola gen. nov., sp. nov., a methane-producing archaeon, the first isolate of the lineage 'Rice Cluster I', and proposal of the new archaeal order Methanocellales ord. nov.</title>
        <authorList>
            <person name="Sakai S."/>
            <person name="Imachi H."/>
            <person name="Hanada S."/>
            <person name="Ohashi A."/>
            <person name="Harada H."/>
            <person name="Kamagata Y."/>
        </authorList>
    </citation>
    <scope>NUCLEOTIDE SEQUENCE [LARGE SCALE GENOMIC DNA]</scope>
    <source>
        <strain evidence="3">DSM 17711 / JCM 13418 / NBRC 101707 / SANAE</strain>
    </source>
</reference>
<evidence type="ECO:0000256" key="1">
    <source>
        <dbReference type="SAM" id="Phobius"/>
    </source>
</evidence>
<dbReference type="RefSeq" id="WP_012899818.1">
    <property type="nucleotide sequence ID" value="NC_013665.1"/>
</dbReference>
<dbReference type="STRING" id="304371.MCP_1067"/>
<sequence length="138" mass="15292">MKQKYGPWLFLIAFYIAAILGVGLILAFIVGVYTGLAGGTGIFQASSFFRTTGDILFFMGMIVLTFGAFLEFFVKARSPSIGRTMMLPHELWSRRFALQDKDREVARMDDDTSGGWILIAIGIITIIISAAFAYISMK</sequence>
<dbReference type="eggNOG" id="arCOG12609">
    <property type="taxonomic scope" value="Archaea"/>
</dbReference>
<feature type="transmembrane region" description="Helical" evidence="1">
    <location>
        <begin position="12"/>
        <end position="35"/>
    </location>
</feature>
<keyword evidence="3" id="KW-1185">Reference proteome</keyword>
<feature type="transmembrane region" description="Helical" evidence="1">
    <location>
        <begin position="55"/>
        <end position="74"/>
    </location>
</feature>
<dbReference type="OrthoDB" id="385226at2157"/>
<keyword evidence="1" id="KW-1133">Transmembrane helix</keyword>
<accession>D1YXG7</accession>
<feature type="transmembrane region" description="Helical" evidence="1">
    <location>
        <begin position="116"/>
        <end position="135"/>
    </location>
</feature>
<proteinExistence type="predicted"/>
<dbReference type="KEGG" id="mpd:MCP_1067"/>
<keyword evidence="1" id="KW-0812">Transmembrane</keyword>
<name>D1YXG7_METPS</name>
<dbReference type="AlphaFoldDB" id="D1YXG7"/>
<protein>
    <submittedName>
        <fullName evidence="2">Uncharacterized protein</fullName>
    </submittedName>
</protein>
<evidence type="ECO:0000313" key="2">
    <source>
        <dbReference type="EMBL" id="BAI61139.1"/>
    </source>
</evidence>
<dbReference type="GeneID" id="8681079"/>
<keyword evidence="1" id="KW-0472">Membrane</keyword>
<evidence type="ECO:0000313" key="3">
    <source>
        <dbReference type="Proteomes" id="UP000001882"/>
    </source>
</evidence>
<dbReference type="InParanoid" id="D1YXG7"/>
<gene>
    <name evidence="2" type="ordered locus">MCP_1067</name>
</gene>
<organism evidence="2 3">
    <name type="scientific">Methanocella paludicola (strain DSM 17711 / JCM 13418 / NBRC 101707 / SANAE)</name>
    <dbReference type="NCBI Taxonomy" id="304371"/>
    <lineage>
        <taxon>Archaea</taxon>
        <taxon>Methanobacteriati</taxon>
        <taxon>Methanobacteriota</taxon>
        <taxon>Stenosarchaea group</taxon>
        <taxon>Methanomicrobia</taxon>
        <taxon>Methanocellales</taxon>
        <taxon>Methanocellaceae</taxon>
        <taxon>Methanocella</taxon>
    </lineage>
</organism>
<dbReference type="Proteomes" id="UP000001882">
    <property type="component" value="Chromosome"/>
</dbReference>
<reference evidence="2 3" key="1">
    <citation type="journal article" date="2007" name="Appl. Environ. Microbiol.">
        <title>Isolation of key methanogens for global methane emission from rice paddy fields: a novel isolate affiliated with the clone cluster rice cluster I.</title>
        <authorList>
            <person name="Sakai S."/>
            <person name="Imachi H."/>
            <person name="Sekiguchi Y."/>
            <person name="Ohashi A."/>
            <person name="Harada H."/>
            <person name="Kamagata Y."/>
        </authorList>
    </citation>
    <scope>NUCLEOTIDE SEQUENCE [LARGE SCALE GENOMIC DNA]</scope>
    <source>
        <strain evidence="3">DSM 17711 / JCM 13418 / NBRC 101707 / SANAE</strain>
    </source>
</reference>
<reference evidence="3" key="3">
    <citation type="journal article" date="2011" name="PLoS ONE">
        <title>Genome sequence of a mesophilic hydrogenotrophic methanogen Methanocella paludicola, the first cultivated representative of the order Methanocellales.</title>
        <authorList>
            <person name="Sakai S."/>
            <person name="Takaki Y."/>
            <person name="Shimamura S."/>
            <person name="Sekine M."/>
            <person name="Tajima T."/>
            <person name="Kosugi H."/>
            <person name="Ichikawa N."/>
            <person name="Tasumi E."/>
            <person name="Hiraki A.T."/>
            <person name="Shimizu A."/>
            <person name="Kato Y."/>
            <person name="Nishiko R."/>
            <person name="Mori K."/>
            <person name="Fujita N."/>
            <person name="Imachi H."/>
            <person name="Takai K."/>
        </authorList>
    </citation>
    <scope>NUCLEOTIDE SEQUENCE [LARGE SCALE GENOMIC DNA]</scope>
    <source>
        <strain evidence="3">DSM 17711 / JCM 13418 / NBRC 101707 / SANAE</strain>
    </source>
</reference>